<dbReference type="InParanoid" id="G4TAQ5"/>
<dbReference type="OMA" id="QAIHPTE"/>
<accession>G4TAQ5</accession>
<dbReference type="InterPro" id="IPR015943">
    <property type="entry name" value="WD40/YVTN_repeat-like_dom_sf"/>
</dbReference>
<dbReference type="InterPro" id="IPR036322">
    <property type="entry name" value="WD40_repeat_dom_sf"/>
</dbReference>
<dbReference type="HOGENOM" id="CLU_035848_2_1_1"/>
<evidence type="ECO:0000256" key="2">
    <source>
        <dbReference type="ARBA" id="ARBA00022574"/>
    </source>
</evidence>
<protein>
    <recommendedName>
        <fullName evidence="4">WD repeat-containing protein JIP5</fullName>
    </recommendedName>
    <alternativeName>
        <fullName evidence="5">WD repeat-containing protein jip5</fullName>
    </alternativeName>
</protein>
<dbReference type="InterPro" id="IPR050505">
    <property type="entry name" value="WDR55/POC1"/>
</dbReference>
<feature type="compositionally biased region" description="Acidic residues" evidence="7">
    <location>
        <begin position="325"/>
        <end position="339"/>
    </location>
</feature>
<comment type="caution">
    <text evidence="8">The sequence shown here is derived from an EMBL/GenBank/DDBJ whole genome shotgun (WGS) entry which is preliminary data.</text>
</comment>
<keyword evidence="2 6" id="KW-0853">WD repeat</keyword>
<evidence type="ECO:0000256" key="7">
    <source>
        <dbReference type="SAM" id="MobiDB-lite"/>
    </source>
</evidence>
<dbReference type="PANTHER" id="PTHR44019:SF20">
    <property type="entry name" value="WD REPEAT-CONTAINING PROTEIN 55"/>
    <property type="match status" value="1"/>
</dbReference>
<name>G4TAQ5_SERID</name>
<evidence type="ECO:0000313" key="8">
    <source>
        <dbReference type="EMBL" id="CCA68388.1"/>
    </source>
</evidence>
<evidence type="ECO:0000256" key="1">
    <source>
        <dbReference type="ARBA" id="ARBA00007625"/>
    </source>
</evidence>
<gene>
    <name evidence="8" type="ORF">PIIN_02252</name>
</gene>
<evidence type="ECO:0000256" key="5">
    <source>
        <dbReference type="ARBA" id="ARBA00039514"/>
    </source>
</evidence>
<keyword evidence="9" id="KW-1185">Reference proteome</keyword>
<evidence type="ECO:0000313" key="9">
    <source>
        <dbReference type="Proteomes" id="UP000007148"/>
    </source>
</evidence>
<feature type="region of interest" description="Disordered" evidence="7">
    <location>
        <begin position="322"/>
        <end position="420"/>
    </location>
</feature>
<dbReference type="Proteomes" id="UP000007148">
    <property type="component" value="Unassembled WGS sequence"/>
</dbReference>
<evidence type="ECO:0000256" key="3">
    <source>
        <dbReference type="ARBA" id="ARBA00022737"/>
    </source>
</evidence>
<evidence type="ECO:0000256" key="6">
    <source>
        <dbReference type="PROSITE-ProRule" id="PRU00221"/>
    </source>
</evidence>
<dbReference type="SUPFAM" id="SSF50978">
    <property type="entry name" value="WD40 repeat-like"/>
    <property type="match status" value="1"/>
</dbReference>
<comment type="similarity">
    <text evidence="1">Belongs to the WD repeat WDR55 family.</text>
</comment>
<dbReference type="AlphaFoldDB" id="G4TAQ5"/>
<proteinExistence type="inferred from homology"/>
<dbReference type="InterPro" id="IPR001680">
    <property type="entry name" value="WD40_rpt"/>
</dbReference>
<dbReference type="EMBL" id="CAFZ01000031">
    <property type="protein sequence ID" value="CCA68388.1"/>
    <property type="molecule type" value="Genomic_DNA"/>
</dbReference>
<keyword evidence="3" id="KW-0677">Repeat</keyword>
<dbReference type="eggNOG" id="KOG2444">
    <property type="taxonomic scope" value="Eukaryota"/>
</dbReference>
<feature type="repeat" description="WD" evidence="6">
    <location>
        <begin position="91"/>
        <end position="124"/>
    </location>
</feature>
<dbReference type="Gene3D" id="2.130.10.10">
    <property type="entry name" value="YVTN repeat-like/Quinoprotein amine dehydrogenase"/>
    <property type="match status" value="2"/>
</dbReference>
<dbReference type="PANTHER" id="PTHR44019">
    <property type="entry name" value="WD REPEAT-CONTAINING PROTEIN 55"/>
    <property type="match status" value="1"/>
</dbReference>
<dbReference type="STRING" id="1109443.G4TAQ5"/>
<dbReference type="PROSITE" id="PS50082">
    <property type="entry name" value="WD_REPEATS_2"/>
    <property type="match status" value="1"/>
</dbReference>
<dbReference type="Pfam" id="PF24796">
    <property type="entry name" value="WDR55"/>
    <property type="match status" value="1"/>
</dbReference>
<sequence>MTDTSLSATPLDLAFHPTEDIVYTSLLNGEVLCFLYAEDGSTTLKWKTRPSKKSCRAIDITADGSHLWCGYKSGNIYILKTDSGAVVKEIAHAHESPINRILVLGTAFKQVVTGDDDGVVKIWDTQKLALEDVESPLRSYVHHTDYISDFCWLEDKKHLVATSGDGTLSVMDVRSTKATPLAQSEDQEDELLSIVPIKGGKRLAVGTQLGPITIFDRKRGYGDCIDRFLGHPHSVETLAVISGGSQLTQDVVATGSSDGLIRVVQLLPSKFLGVIAAHGNSQDEQSPGEGFPVERIKVDRNGKWLGSISHDDVLKLTDIEGALEGSDEEDAQESDEQAEERERIEQSEESDDEFEPKAATPRVVPQEVDNAEEASDSSSLPPKESRAEKKRRKKQMKREEAKRQKRARDGAATSTFFDDL</sequence>
<evidence type="ECO:0000256" key="4">
    <source>
        <dbReference type="ARBA" id="ARBA00039238"/>
    </source>
</evidence>
<dbReference type="OrthoDB" id="2288928at2759"/>
<dbReference type="FunCoup" id="G4TAQ5">
    <property type="interactions" value="463"/>
</dbReference>
<organism evidence="8 9">
    <name type="scientific">Serendipita indica (strain DSM 11827)</name>
    <name type="common">Root endophyte fungus</name>
    <name type="synonym">Piriformospora indica</name>
    <dbReference type="NCBI Taxonomy" id="1109443"/>
    <lineage>
        <taxon>Eukaryota</taxon>
        <taxon>Fungi</taxon>
        <taxon>Dikarya</taxon>
        <taxon>Basidiomycota</taxon>
        <taxon>Agaricomycotina</taxon>
        <taxon>Agaricomycetes</taxon>
        <taxon>Sebacinales</taxon>
        <taxon>Serendipitaceae</taxon>
        <taxon>Serendipita</taxon>
    </lineage>
</organism>
<reference evidence="8 9" key="1">
    <citation type="journal article" date="2011" name="PLoS Pathog.">
        <title>Endophytic Life Strategies Decoded by Genome and Transcriptome Analyses of the Mutualistic Root Symbiont Piriformospora indica.</title>
        <authorList>
            <person name="Zuccaro A."/>
            <person name="Lahrmann U."/>
            <person name="Guldener U."/>
            <person name="Langen G."/>
            <person name="Pfiffi S."/>
            <person name="Biedenkopf D."/>
            <person name="Wong P."/>
            <person name="Samans B."/>
            <person name="Grimm C."/>
            <person name="Basiewicz M."/>
            <person name="Murat C."/>
            <person name="Martin F."/>
            <person name="Kogel K.H."/>
        </authorList>
    </citation>
    <scope>NUCLEOTIDE SEQUENCE [LARGE SCALE GENOMIC DNA]</scope>
    <source>
        <strain evidence="8 9">DSM 11827</strain>
    </source>
</reference>
<dbReference type="SMART" id="SM00320">
    <property type="entry name" value="WD40"/>
    <property type="match status" value="5"/>
</dbReference>